<reference evidence="1 2" key="1">
    <citation type="submission" date="2019-08" db="EMBL/GenBank/DDBJ databases">
        <authorList>
            <person name="Grouzdev D."/>
            <person name="Tikhonova E."/>
            <person name="Kravchenko I."/>
        </authorList>
    </citation>
    <scope>NUCLEOTIDE SEQUENCE [LARGE SCALE GENOMIC DNA]</scope>
    <source>
        <strain evidence="1 2">59b</strain>
    </source>
</reference>
<dbReference type="Proteomes" id="UP000324927">
    <property type="component" value="Unassembled WGS sequence"/>
</dbReference>
<dbReference type="AlphaFoldDB" id="A0A5A9GD04"/>
<dbReference type="RefSeq" id="WP_149234548.1">
    <property type="nucleotide sequence ID" value="NZ_JALJXJ010000008.1"/>
</dbReference>
<organism evidence="1 2">
    <name type="scientific">Azospirillum lipoferum</name>
    <dbReference type="NCBI Taxonomy" id="193"/>
    <lineage>
        <taxon>Bacteria</taxon>
        <taxon>Pseudomonadati</taxon>
        <taxon>Pseudomonadota</taxon>
        <taxon>Alphaproteobacteria</taxon>
        <taxon>Rhodospirillales</taxon>
        <taxon>Azospirillaceae</taxon>
        <taxon>Azospirillum</taxon>
    </lineage>
</organism>
<gene>
    <name evidence="1" type="ORF">FZ942_29100</name>
</gene>
<comment type="caution">
    <text evidence="1">The sequence shown here is derived from an EMBL/GenBank/DDBJ whole genome shotgun (WGS) entry which is preliminary data.</text>
</comment>
<evidence type="ECO:0000313" key="2">
    <source>
        <dbReference type="Proteomes" id="UP000324927"/>
    </source>
</evidence>
<accession>A0A5A9GD04</accession>
<evidence type="ECO:0000313" key="1">
    <source>
        <dbReference type="EMBL" id="KAA0592276.1"/>
    </source>
</evidence>
<keyword evidence="2" id="KW-1185">Reference proteome</keyword>
<dbReference type="EMBL" id="VTTN01000017">
    <property type="protein sequence ID" value="KAA0592276.1"/>
    <property type="molecule type" value="Genomic_DNA"/>
</dbReference>
<protein>
    <submittedName>
        <fullName evidence="1">Uncharacterized protein</fullName>
    </submittedName>
</protein>
<name>A0A5A9GD04_AZOLI</name>
<proteinExistence type="predicted"/>
<sequence>MSLFAAWTGVVLGAARIDPPAAAAPEVPEPRRFHLAYNPVPPAAPIPTPAPARRLVAEPAPVSTRRLCLEK</sequence>